<name>A0A5C2RNU6_9APHY</name>
<dbReference type="AlphaFoldDB" id="A0A5C2RNU6"/>
<gene>
    <name evidence="1" type="ORF">L227DRAFT_581485</name>
</gene>
<evidence type="ECO:0000313" key="1">
    <source>
        <dbReference type="EMBL" id="RPD53288.1"/>
    </source>
</evidence>
<keyword evidence="2" id="KW-1185">Reference proteome</keyword>
<organism evidence="1 2">
    <name type="scientific">Lentinus tigrinus ALCF2SS1-6</name>
    <dbReference type="NCBI Taxonomy" id="1328759"/>
    <lineage>
        <taxon>Eukaryota</taxon>
        <taxon>Fungi</taxon>
        <taxon>Dikarya</taxon>
        <taxon>Basidiomycota</taxon>
        <taxon>Agaricomycotina</taxon>
        <taxon>Agaricomycetes</taxon>
        <taxon>Polyporales</taxon>
        <taxon>Polyporaceae</taxon>
        <taxon>Lentinus</taxon>
    </lineage>
</organism>
<dbReference type="Proteomes" id="UP000313359">
    <property type="component" value="Unassembled WGS sequence"/>
</dbReference>
<reference evidence="1" key="1">
    <citation type="journal article" date="2018" name="Genome Biol. Evol.">
        <title>Genomics and development of Lentinus tigrinus, a white-rot wood-decaying mushroom with dimorphic fruiting bodies.</title>
        <authorList>
            <person name="Wu B."/>
            <person name="Xu Z."/>
            <person name="Knudson A."/>
            <person name="Carlson A."/>
            <person name="Chen N."/>
            <person name="Kovaka S."/>
            <person name="LaButti K."/>
            <person name="Lipzen A."/>
            <person name="Pennachio C."/>
            <person name="Riley R."/>
            <person name="Schakwitz W."/>
            <person name="Umezawa K."/>
            <person name="Ohm R.A."/>
            <person name="Grigoriev I.V."/>
            <person name="Nagy L.G."/>
            <person name="Gibbons J."/>
            <person name="Hibbett D."/>
        </authorList>
    </citation>
    <scope>NUCLEOTIDE SEQUENCE [LARGE SCALE GENOMIC DNA]</scope>
    <source>
        <strain evidence="1">ALCF2SS1-6</strain>
    </source>
</reference>
<proteinExistence type="predicted"/>
<protein>
    <submittedName>
        <fullName evidence="1">Uncharacterized protein</fullName>
    </submittedName>
</protein>
<sequence>MTPEWASALAPTAQPSVLSKILARDGNKCFKSGLLYKDSAGLCATPIIPSSLQLVVESLSLENAPSSLGADLLRFLANFCELDVSDVDTLHGPENRLLLDAVEGLGFAHLEWTLLPTEIPNQYKVATFTDPPAETPCNDPNVPEQGREKDTYVTFVDHSTSAPRPSVWARLLGKQAPAVPGTGIPLPSPDFLRVHATTALFMHHAGFKGSKLYPGL</sequence>
<evidence type="ECO:0000313" key="2">
    <source>
        <dbReference type="Proteomes" id="UP000313359"/>
    </source>
</evidence>
<dbReference type="EMBL" id="ML122325">
    <property type="protein sequence ID" value="RPD53288.1"/>
    <property type="molecule type" value="Genomic_DNA"/>
</dbReference>
<accession>A0A5C2RNU6</accession>